<dbReference type="SUPFAM" id="SSF55961">
    <property type="entry name" value="Bet v1-like"/>
    <property type="match status" value="1"/>
</dbReference>
<feature type="region of interest" description="Disordered" evidence="1">
    <location>
        <begin position="335"/>
        <end position="363"/>
    </location>
</feature>
<sequence>MILAIAVISVLAVIAMFILDTSREQVINSRIATYLHPFSAETIVKHDYAVRPETVWKVLTRLSNYNCWFPGVLRLMPVTYSDRYVHRYSFDQFDFIPGAFLRLRPFSLSPTYLGRIMALENNKQLALEMRYNPVHKEIVVFNLEPTPNGTSVTCRRSSRGLFSWMSLWGFSNTKSKILDNLGYFIPDEIDDQKEAKTAAQDSGPQYSREAIIARAVQSGLEDNLDLINAIPDKPTRGMAKALLIQTKRKGGGMPDRFVQALTEEPVVDGKPGPATHVSSPDSGSGLPSFANTDDLIAFVVNKALDGEEDPLNSITDKPTRGKAKAMMVKIKRGSIERPPLPDDLPAVSPPSTATTDTPVGENETDDALIARLVEAGVGGNMDEINALDSRVLRGKIKAAIVKAKRASA</sequence>
<accession>A0A381Y5C8</accession>
<protein>
    <recommendedName>
        <fullName evidence="3">Coenzyme Q-binding protein COQ10 START domain-containing protein</fullName>
    </recommendedName>
</protein>
<evidence type="ECO:0000313" key="2">
    <source>
        <dbReference type="EMBL" id="SVA72228.1"/>
    </source>
</evidence>
<dbReference type="AlphaFoldDB" id="A0A381Y5C8"/>
<dbReference type="Gene3D" id="3.30.530.20">
    <property type="match status" value="1"/>
</dbReference>
<name>A0A381Y5C8_9ZZZZ</name>
<dbReference type="EMBL" id="UINC01017427">
    <property type="protein sequence ID" value="SVA72228.1"/>
    <property type="molecule type" value="Genomic_DNA"/>
</dbReference>
<proteinExistence type="predicted"/>
<reference evidence="2" key="1">
    <citation type="submission" date="2018-05" db="EMBL/GenBank/DDBJ databases">
        <authorList>
            <person name="Lanie J.A."/>
            <person name="Ng W.-L."/>
            <person name="Kazmierczak K.M."/>
            <person name="Andrzejewski T.M."/>
            <person name="Davidsen T.M."/>
            <person name="Wayne K.J."/>
            <person name="Tettelin H."/>
            <person name="Glass J.I."/>
            <person name="Rusch D."/>
            <person name="Podicherti R."/>
            <person name="Tsui H.-C.T."/>
            <person name="Winkler M.E."/>
        </authorList>
    </citation>
    <scope>NUCLEOTIDE SEQUENCE</scope>
</reference>
<gene>
    <name evidence="2" type="ORF">METZ01_LOCUS125082</name>
</gene>
<evidence type="ECO:0000256" key="1">
    <source>
        <dbReference type="SAM" id="MobiDB-lite"/>
    </source>
</evidence>
<evidence type="ECO:0008006" key="3">
    <source>
        <dbReference type="Google" id="ProtNLM"/>
    </source>
</evidence>
<dbReference type="InterPro" id="IPR023393">
    <property type="entry name" value="START-like_dom_sf"/>
</dbReference>
<organism evidence="2">
    <name type="scientific">marine metagenome</name>
    <dbReference type="NCBI Taxonomy" id="408172"/>
    <lineage>
        <taxon>unclassified sequences</taxon>
        <taxon>metagenomes</taxon>
        <taxon>ecological metagenomes</taxon>
    </lineage>
</organism>
<feature type="region of interest" description="Disordered" evidence="1">
    <location>
        <begin position="266"/>
        <end position="288"/>
    </location>
</feature>